<reference evidence="1" key="1">
    <citation type="submission" date="2021-01" db="EMBL/GenBank/DDBJ databases">
        <title>Whole genome shotgun sequence of Virgisporangium aurantiacum NBRC 16421.</title>
        <authorList>
            <person name="Komaki H."/>
            <person name="Tamura T."/>
        </authorList>
    </citation>
    <scope>NUCLEOTIDE SEQUENCE</scope>
    <source>
        <strain evidence="1">NBRC 16421</strain>
    </source>
</reference>
<evidence type="ECO:0000313" key="2">
    <source>
        <dbReference type="Proteomes" id="UP000612585"/>
    </source>
</evidence>
<proteinExistence type="predicted"/>
<accession>A0A8J3Z7K2</accession>
<sequence>MRKRLLAGMTATVMAVAMGVVGPARPAKAAVPYVQIAIAVAGALFSGGGDTAAQIERAKREIIDAINAARTEIIGQIDAIASAEVRACTDAATTKFLNVDLLDPFSLALFTNDAVNCAALSSAFFDAVQTKASADRIGNLLGIIYSIAMVGFAKLGFPTTDLLDRLIRSYDAVVVKLAPTCVETRFIERSDSGNRFLYEQTDYNCTAYNGDTGYRYGVRYANGRVVPVDRAGAENEATRNTSRAVAQQALPTLRQLRAGVA</sequence>
<evidence type="ECO:0000313" key="1">
    <source>
        <dbReference type="EMBL" id="GIJ57798.1"/>
    </source>
</evidence>
<dbReference type="RefSeq" id="WP_203997502.1">
    <property type="nucleotide sequence ID" value="NZ_BOPG01000033.1"/>
</dbReference>
<gene>
    <name evidence="1" type="ORF">Vau01_053140</name>
</gene>
<dbReference type="Proteomes" id="UP000612585">
    <property type="component" value="Unassembled WGS sequence"/>
</dbReference>
<comment type="caution">
    <text evidence="1">The sequence shown here is derived from an EMBL/GenBank/DDBJ whole genome shotgun (WGS) entry which is preliminary data.</text>
</comment>
<name>A0A8J3Z7K2_9ACTN</name>
<dbReference type="EMBL" id="BOPG01000033">
    <property type="protein sequence ID" value="GIJ57798.1"/>
    <property type="molecule type" value="Genomic_DNA"/>
</dbReference>
<keyword evidence="2" id="KW-1185">Reference proteome</keyword>
<dbReference type="AlphaFoldDB" id="A0A8J3Z7K2"/>
<organism evidence="1 2">
    <name type="scientific">Virgisporangium aurantiacum</name>
    <dbReference type="NCBI Taxonomy" id="175570"/>
    <lineage>
        <taxon>Bacteria</taxon>
        <taxon>Bacillati</taxon>
        <taxon>Actinomycetota</taxon>
        <taxon>Actinomycetes</taxon>
        <taxon>Micromonosporales</taxon>
        <taxon>Micromonosporaceae</taxon>
        <taxon>Virgisporangium</taxon>
    </lineage>
</organism>
<protein>
    <submittedName>
        <fullName evidence="1">Uncharacterized protein</fullName>
    </submittedName>
</protein>